<evidence type="ECO:0000313" key="2">
    <source>
        <dbReference type="Proteomes" id="UP000749646"/>
    </source>
</evidence>
<comment type="caution">
    <text evidence="1">The sequence shown here is derived from an EMBL/GenBank/DDBJ whole genome shotgun (WGS) entry which is preliminary data.</text>
</comment>
<sequence length="284" mass="32463">FGISVAGVVVPAVKHLAVKIPAVSDLVCVRDIEKAEKLMNEIEPGMVKVMEYIEKASVDEVRTVDGIMEQMGNNEALEGADLRKLDSFLRHKDENKALGNLYRIVTGDGHVKWVCIDHYRENYQAKAAESFRDTVKALGGSFDENVGRVEVEVNSPLQAEQFYMALEKARSVYELKIELDWEPTYNDFNRLRDTLLKTNVGVLELRCSPVKLITTDILNRSKRYDPIIDIMRHPSIQSFAFTNAPYEFFKRSNLLSRNDNFSHLRYLEIDLINVVAMIPNLYCQ</sequence>
<proteinExistence type="predicted"/>
<organism evidence="1 2">
    <name type="scientific">Modicella reniformis</name>
    <dbReference type="NCBI Taxonomy" id="1440133"/>
    <lineage>
        <taxon>Eukaryota</taxon>
        <taxon>Fungi</taxon>
        <taxon>Fungi incertae sedis</taxon>
        <taxon>Mucoromycota</taxon>
        <taxon>Mortierellomycotina</taxon>
        <taxon>Mortierellomycetes</taxon>
        <taxon>Mortierellales</taxon>
        <taxon>Mortierellaceae</taxon>
        <taxon>Modicella</taxon>
    </lineage>
</organism>
<feature type="non-terminal residue" evidence="1">
    <location>
        <position position="1"/>
    </location>
</feature>
<evidence type="ECO:0000313" key="1">
    <source>
        <dbReference type="EMBL" id="KAF9921092.1"/>
    </source>
</evidence>
<dbReference type="AlphaFoldDB" id="A0A9P6LRT9"/>
<accession>A0A9P6LRT9</accession>
<gene>
    <name evidence="1" type="ORF">BGZ65_010648</name>
</gene>
<dbReference type="Proteomes" id="UP000749646">
    <property type="component" value="Unassembled WGS sequence"/>
</dbReference>
<name>A0A9P6LRT9_9FUNG</name>
<keyword evidence="2" id="KW-1185">Reference proteome</keyword>
<dbReference type="OrthoDB" id="120976at2759"/>
<reference evidence="1" key="1">
    <citation type="journal article" date="2020" name="Fungal Divers.">
        <title>Resolving the Mortierellaceae phylogeny through synthesis of multi-gene phylogenetics and phylogenomics.</title>
        <authorList>
            <person name="Vandepol N."/>
            <person name="Liber J."/>
            <person name="Desiro A."/>
            <person name="Na H."/>
            <person name="Kennedy M."/>
            <person name="Barry K."/>
            <person name="Grigoriev I.V."/>
            <person name="Miller A.N."/>
            <person name="O'Donnell K."/>
            <person name="Stajich J.E."/>
            <person name="Bonito G."/>
        </authorList>
    </citation>
    <scope>NUCLEOTIDE SEQUENCE</scope>
    <source>
        <strain evidence="1">MES-2147</strain>
    </source>
</reference>
<dbReference type="EMBL" id="JAAAHW010011103">
    <property type="protein sequence ID" value="KAF9921092.1"/>
    <property type="molecule type" value="Genomic_DNA"/>
</dbReference>
<protein>
    <submittedName>
        <fullName evidence="1">Uncharacterized protein</fullName>
    </submittedName>
</protein>